<feature type="domain" description="Amidase" evidence="1">
    <location>
        <begin position="25"/>
        <end position="431"/>
    </location>
</feature>
<dbReference type="InterPro" id="IPR000120">
    <property type="entry name" value="Amidase"/>
</dbReference>
<protein>
    <submittedName>
        <fullName evidence="2">Aspartyl-tRNA(Asn)/glutamyl-tRNA(Gln) amidotransferase subunit A</fullName>
    </submittedName>
</protein>
<proteinExistence type="predicted"/>
<dbReference type="SUPFAM" id="SSF75304">
    <property type="entry name" value="Amidase signature (AS) enzymes"/>
    <property type="match status" value="1"/>
</dbReference>
<organism evidence="2 3">
    <name type="scientific">Lentibacter algarum</name>
    <dbReference type="NCBI Taxonomy" id="576131"/>
    <lineage>
        <taxon>Bacteria</taxon>
        <taxon>Pseudomonadati</taxon>
        <taxon>Pseudomonadota</taxon>
        <taxon>Alphaproteobacteria</taxon>
        <taxon>Rhodobacterales</taxon>
        <taxon>Roseobacteraceae</taxon>
        <taxon>Lentibacter</taxon>
    </lineage>
</organism>
<dbReference type="PANTHER" id="PTHR11895">
    <property type="entry name" value="TRANSAMIDASE"/>
    <property type="match status" value="1"/>
</dbReference>
<evidence type="ECO:0000259" key="1">
    <source>
        <dbReference type="Pfam" id="PF01425"/>
    </source>
</evidence>
<dbReference type="GeneID" id="78125727"/>
<dbReference type="Proteomes" id="UP000199026">
    <property type="component" value="Unassembled WGS sequence"/>
</dbReference>
<dbReference type="PROSITE" id="PS00571">
    <property type="entry name" value="AMIDASES"/>
    <property type="match status" value="1"/>
</dbReference>
<dbReference type="Pfam" id="PF01425">
    <property type="entry name" value="Amidase"/>
    <property type="match status" value="1"/>
</dbReference>
<evidence type="ECO:0000313" key="2">
    <source>
        <dbReference type="EMBL" id="SDY82027.1"/>
    </source>
</evidence>
<dbReference type="InterPro" id="IPR023631">
    <property type="entry name" value="Amidase_dom"/>
</dbReference>
<evidence type="ECO:0000313" key="3">
    <source>
        <dbReference type="Proteomes" id="UP000199026"/>
    </source>
</evidence>
<dbReference type="Gene3D" id="3.90.1300.10">
    <property type="entry name" value="Amidase signature (AS) domain"/>
    <property type="match status" value="1"/>
</dbReference>
<dbReference type="InterPro" id="IPR036928">
    <property type="entry name" value="AS_sf"/>
</dbReference>
<keyword evidence="2" id="KW-0808">Transferase</keyword>
<dbReference type="InterPro" id="IPR020556">
    <property type="entry name" value="Amidase_CS"/>
</dbReference>
<dbReference type="OrthoDB" id="9811471at2"/>
<reference evidence="2 3" key="1">
    <citation type="submission" date="2016-10" db="EMBL/GenBank/DDBJ databases">
        <authorList>
            <person name="de Groot N.N."/>
        </authorList>
    </citation>
    <scope>NUCLEOTIDE SEQUENCE [LARGE SCALE GENOMIC DNA]</scope>
    <source>
        <strain evidence="2 3">DSM 24677</strain>
    </source>
</reference>
<accession>A0A1H3MZC5</accession>
<name>A0A1H3MZC5_9RHOB</name>
<keyword evidence="3" id="KW-1185">Reference proteome</keyword>
<dbReference type="PANTHER" id="PTHR11895:SF176">
    <property type="entry name" value="AMIDASE AMID-RELATED"/>
    <property type="match status" value="1"/>
</dbReference>
<sequence>MEKWLTMSMADLGRGIAAGEIDPIDLTEKYLSAIKAHPFGTRIYARLTEERARAEAKAASERAKAGLRRGPLDGVPVSWKDLFDTAGTATEAGSALLKDRVPDSDAWVLQNATQSGLVCLGKTHMSELAFSGLGLNPVTETPPCVNDHAAVAGGSSSGAAASVAFALAPCGIGSDTGGSVRIPAAWNDLVGLKTTATRIPLTGVVPLCEKFDTIGPLCRTVEDAALMLAALEGGQAADLKGVSAKGLRLAILDTIAPDDVRDAPKAAFDSAIARLKAAGATIEHIEAPEVAEVMPLSPILFTSEAYGTWKEVIDAAPDKMFPEILARFRSGAGHAAADYVAAWQAIDAARSKWATRVAGYDAVLLPSAPILPPDAERLMTDSDYYISENLLSLRNTRIGNLLGLPAITLPTDTPSCGILFMGAAFEEEKLLRVAAAAEKVLSST</sequence>
<gene>
    <name evidence="2" type="ORF">SAMN05444486_10486</name>
</gene>
<dbReference type="GO" id="GO:0016740">
    <property type="term" value="F:transferase activity"/>
    <property type="evidence" value="ECO:0007669"/>
    <property type="project" value="UniProtKB-KW"/>
</dbReference>
<dbReference type="EMBL" id="FNPR01000004">
    <property type="protein sequence ID" value="SDY82027.1"/>
    <property type="molecule type" value="Genomic_DNA"/>
</dbReference>
<dbReference type="AlphaFoldDB" id="A0A1H3MZC5"/>
<dbReference type="RefSeq" id="WP_089893970.1">
    <property type="nucleotide sequence ID" value="NZ_CALJFH010000028.1"/>
</dbReference>
<dbReference type="STRING" id="576131.SAMN05444486_10486"/>